<gene>
    <name evidence="2" type="ORF">DW016_09985</name>
</gene>
<keyword evidence="1" id="KW-0472">Membrane</keyword>
<keyword evidence="1" id="KW-1133">Transmembrane helix</keyword>
<evidence type="ECO:0000313" key="2">
    <source>
        <dbReference type="EMBL" id="RGE86392.1"/>
    </source>
</evidence>
<comment type="caution">
    <text evidence="2">The sequence shown here is derived from an EMBL/GenBank/DDBJ whole genome shotgun (WGS) entry which is preliminary data.</text>
</comment>
<evidence type="ECO:0000256" key="1">
    <source>
        <dbReference type="SAM" id="Phobius"/>
    </source>
</evidence>
<accession>A0A3E3K1D2</accession>
<reference evidence="2 3" key="1">
    <citation type="submission" date="2018-08" db="EMBL/GenBank/DDBJ databases">
        <title>A genome reference for cultivated species of the human gut microbiota.</title>
        <authorList>
            <person name="Zou Y."/>
            <person name="Xue W."/>
            <person name="Luo G."/>
        </authorList>
    </citation>
    <scope>NUCLEOTIDE SEQUENCE [LARGE SCALE GENOMIC DNA]</scope>
    <source>
        <strain evidence="2 3">AF37-2AT</strain>
    </source>
</reference>
<dbReference type="PANTHER" id="PTHR36832">
    <property type="entry name" value="SLR1174 PROTEIN-RELATED"/>
    <property type="match status" value="1"/>
</dbReference>
<dbReference type="AlphaFoldDB" id="A0A3E3K1D2"/>
<dbReference type="Pfam" id="PF06182">
    <property type="entry name" value="ABC2_membrane_6"/>
    <property type="match status" value="1"/>
</dbReference>
<dbReference type="Proteomes" id="UP000261080">
    <property type="component" value="Unassembled WGS sequence"/>
</dbReference>
<dbReference type="InterPro" id="IPR010390">
    <property type="entry name" value="ABC-2_transporter-like"/>
</dbReference>
<dbReference type="RefSeq" id="WP_062304812.1">
    <property type="nucleotide sequence ID" value="NZ_JAAITM010000002.1"/>
</dbReference>
<evidence type="ECO:0008006" key="4">
    <source>
        <dbReference type="Google" id="ProtNLM"/>
    </source>
</evidence>
<protein>
    <recommendedName>
        <fullName evidence="4">ABC transporter permease</fullName>
    </recommendedName>
</protein>
<proteinExistence type="predicted"/>
<feature type="transmembrane region" description="Helical" evidence="1">
    <location>
        <begin position="118"/>
        <end position="138"/>
    </location>
</feature>
<dbReference type="EMBL" id="QVLX01000005">
    <property type="protein sequence ID" value="RGE86392.1"/>
    <property type="molecule type" value="Genomic_DNA"/>
</dbReference>
<dbReference type="OrthoDB" id="8582979at2"/>
<feature type="transmembrane region" description="Helical" evidence="1">
    <location>
        <begin position="144"/>
        <end position="175"/>
    </location>
</feature>
<sequence>MEFMKKITTLLYFGKMSFKEKMAYMQSVWFDLLGMLVAICLYFSLWQAVFKNSSEINGFSPKEIVVYVILSQILNNHMSNGINMELSSWIYQGKIDVELMRPISLIENLFGKRMGEFAFFYLAKGLPVFIISMVMLNGEIKTNFWLVIIFVVMLFLAMCITFYFDFLIGLCGFYTMNSYGLKFSKDAILSFLAGGIIPLAFFPEIIQNVLIYLPFASMISVPVNCILGKYTFNQILGYLILQIMWIFILSIISKAIYKRVILKVNVQGG</sequence>
<feature type="transmembrane region" description="Helical" evidence="1">
    <location>
        <begin position="235"/>
        <end position="257"/>
    </location>
</feature>
<name>A0A3E3K1D2_9FIRM</name>
<feature type="transmembrane region" description="Helical" evidence="1">
    <location>
        <begin position="187"/>
        <end position="215"/>
    </location>
</feature>
<dbReference type="PANTHER" id="PTHR36832:SF1">
    <property type="entry name" value="SLR1174 PROTEIN"/>
    <property type="match status" value="1"/>
</dbReference>
<keyword evidence="3" id="KW-1185">Reference proteome</keyword>
<organism evidence="2 3">
    <name type="scientific">Sellimonas intestinalis</name>
    <dbReference type="NCBI Taxonomy" id="1653434"/>
    <lineage>
        <taxon>Bacteria</taxon>
        <taxon>Bacillati</taxon>
        <taxon>Bacillota</taxon>
        <taxon>Clostridia</taxon>
        <taxon>Lachnospirales</taxon>
        <taxon>Lachnospiraceae</taxon>
        <taxon>Sellimonas</taxon>
    </lineage>
</organism>
<evidence type="ECO:0000313" key="3">
    <source>
        <dbReference type="Proteomes" id="UP000261080"/>
    </source>
</evidence>
<keyword evidence="1" id="KW-0812">Transmembrane</keyword>
<feature type="transmembrane region" description="Helical" evidence="1">
    <location>
        <begin position="23"/>
        <end position="45"/>
    </location>
</feature>